<name>A0A0K2V0S2_LEPSM</name>
<sequence>ITYSLNIYIHVYVYTHDRCCNPPLGPKITYALLATNKQDVTFNIFI</sequence>
<proteinExistence type="predicted"/>
<evidence type="ECO:0000313" key="1">
    <source>
        <dbReference type="EMBL" id="CDW43742.1"/>
    </source>
</evidence>
<feature type="non-terminal residue" evidence="1">
    <location>
        <position position="1"/>
    </location>
</feature>
<protein>
    <submittedName>
        <fullName evidence="1">Uncharacterized protein</fullName>
    </submittedName>
</protein>
<dbReference type="AlphaFoldDB" id="A0A0K2V0S2"/>
<accession>A0A0K2V0S2</accession>
<organism evidence="1">
    <name type="scientific">Lepeophtheirus salmonis</name>
    <name type="common">Salmon louse</name>
    <name type="synonym">Caligus salmonis</name>
    <dbReference type="NCBI Taxonomy" id="72036"/>
    <lineage>
        <taxon>Eukaryota</taxon>
        <taxon>Metazoa</taxon>
        <taxon>Ecdysozoa</taxon>
        <taxon>Arthropoda</taxon>
        <taxon>Crustacea</taxon>
        <taxon>Multicrustacea</taxon>
        <taxon>Hexanauplia</taxon>
        <taxon>Copepoda</taxon>
        <taxon>Siphonostomatoida</taxon>
        <taxon>Caligidae</taxon>
        <taxon>Lepeophtheirus</taxon>
    </lineage>
</organism>
<reference evidence="1" key="1">
    <citation type="submission" date="2014-05" db="EMBL/GenBank/DDBJ databases">
        <authorList>
            <person name="Chronopoulou M."/>
        </authorList>
    </citation>
    <scope>NUCLEOTIDE SEQUENCE</scope>
    <source>
        <tissue evidence="1">Whole organism</tissue>
    </source>
</reference>
<dbReference type="EMBL" id="HACA01026381">
    <property type="protein sequence ID" value="CDW43742.1"/>
    <property type="molecule type" value="Transcribed_RNA"/>
</dbReference>